<feature type="transmembrane region" description="Helical" evidence="7">
    <location>
        <begin position="275"/>
        <end position="296"/>
    </location>
</feature>
<evidence type="ECO:0000259" key="8">
    <source>
        <dbReference type="PROSITE" id="PS50850"/>
    </source>
</evidence>
<feature type="transmembrane region" description="Helical" evidence="7">
    <location>
        <begin position="175"/>
        <end position="198"/>
    </location>
</feature>
<keyword evidence="6" id="KW-0046">Antibiotic resistance</keyword>
<feature type="transmembrane region" description="Helical" evidence="7">
    <location>
        <begin position="409"/>
        <end position="428"/>
    </location>
</feature>
<evidence type="ECO:0000256" key="5">
    <source>
        <dbReference type="ARBA" id="ARBA00023136"/>
    </source>
</evidence>
<dbReference type="eggNOG" id="COG2814">
    <property type="taxonomic scope" value="Bacteria"/>
</dbReference>
<dbReference type="Proteomes" id="UP000009036">
    <property type="component" value="Chromosome"/>
</dbReference>
<sequence>MKQTSPPGLSPDVAGPPSRSTTSLVAALVLAAVACQLCISMPTPALPDIARRLHADTAAVGLAQALFFLLGGLLSVIMAACSDYGRTRALMIGALALAVVGALVAAAAPTMAVFVLGRTVQSTATAVFPLALRVMRQTLGPRQFGRAMGLITAANGGIVGLDGLLSGWLTDRYGYRSVFLVMAAFGVLTALVVGRTVPEPERVATGRLDWLGLTVLSLALACVELGIGMAASAPAGGVAGMLVLGALLLVAFWAIERRRPNALLPPQYLKSRQAWPVLLTSILVTMGMLSTINFVIPVFSQNHDVGYGLSATEAALLFIVPVCLVNVFLAPAVGTLAARVGWRRILRIATALTVPVLAALALGLSSRGLVLALVVLVGFGLAGAMTPLNGLSALLAAPQSPSLLPGVNSAAYGVGSSLGFVLAAQLAGPAGAHSADGYRAALWMAALVIALAFGASLLITGRPDAPGERI</sequence>
<feature type="transmembrane region" description="Helical" evidence="7">
    <location>
        <begin position="147"/>
        <end position="169"/>
    </location>
</feature>
<dbReference type="HOGENOM" id="CLU_000960_34_2_11"/>
<evidence type="ECO:0000313" key="9">
    <source>
        <dbReference type="EMBL" id="EJJ08383.1"/>
    </source>
</evidence>
<dbReference type="EMBL" id="AJGV01000031">
    <property type="protein sequence ID" value="EJJ08383.1"/>
    <property type="molecule type" value="Genomic_DNA"/>
</dbReference>
<keyword evidence="2" id="KW-0813">Transport</keyword>
<dbReference type="Pfam" id="PF07690">
    <property type="entry name" value="MFS_1"/>
    <property type="match status" value="1"/>
</dbReference>
<proteinExistence type="predicted"/>
<comment type="subcellular location">
    <subcellularLocation>
        <location evidence="1">Cell membrane</location>
        <topology evidence="1">Multi-pass membrane protein</topology>
    </subcellularLocation>
</comment>
<dbReference type="PROSITE" id="PS51257">
    <property type="entry name" value="PROKAR_LIPOPROTEIN"/>
    <property type="match status" value="1"/>
</dbReference>
<dbReference type="PATRIC" id="fig|1160718.3.peg.828"/>
<feature type="transmembrane region" description="Helical" evidence="7">
    <location>
        <begin position="89"/>
        <end position="108"/>
    </location>
</feature>
<dbReference type="Gene3D" id="1.20.1250.20">
    <property type="entry name" value="MFS general substrate transporter like domains"/>
    <property type="match status" value="1"/>
</dbReference>
<feature type="transmembrane region" description="Helical" evidence="7">
    <location>
        <begin position="370"/>
        <end position="397"/>
    </location>
</feature>
<dbReference type="STRING" id="1160718.SU9_04006"/>
<reference evidence="9" key="1">
    <citation type="journal article" date="2012" name="J. Bacteriol.">
        <title>Genome Sequence of Streptomyces auratus Strain AGR0001, a Phoslactomycin-Producing Actinomycete.</title>
        <authorList>
            <person name="Han X."/>
            <person name="Li M."/>
            <person name="Ding Z."/>
            <person name="Zhao J."/>
            <person name="Ji K."/>
            <person name="Wen M."/>
            <person name="Lu T."/>
        </authorList>
    </citation>
    <scope>NUCLEOTIDE SEQUENCE [LARGE SCALE GENOMIC DNA]</scope>
    <source>
        <strain evidence="9">AGR0001</strain>
    </source>
</reference>
<dbReference type="GO" id="GO:0005886">
    <property type="term" value="C:plasma membrane"/>
    <property type="evidence" value="ECO:0007669"/>
    <property type="project" value="UniProtKB-SubCell"/>
</dbReference>
<evidence type="ECO:0000313" key="11">
    <source>
        <dbReference type="Proteomes" id="UP000009036"/>
    </source>
</evidence>
<evidence type="ECO:0000256" key="2">
    <source>
        <dbReference type="ARBA" id="ARBA00022448"/>
    </source>
</evidence>
<keyword evidence="11" id="KW-1185">Reference proteome</keyword>
<dbReference type="InterPro" id="IPR020846">
    <property type="entry name" value="MFS_dom"/>
</dbReference>
<evidence type="ECO:0000256" key="3">
    <source>
        <dbReference type="ARBA" id="ARBA00022692"/>
    </source>
</evidence>
<dbReference type="InterPro" id="IPR011701">
    <property type="entry name" value="MFS"/>
</dbReference>
<dbReference type="PANTHER" id="PTHR42718">
    <property type="entry name" value="MAJOR FACILITATOR SUPERFAMILY MULTIDRUG TRANSPORTER MFSC"/>
    <property type="match status" value="1"/>
</dbReference>
<evidence type="ECO:0000256" key="1">
    <source>
        <dbReference type="ARBA" id="ARBA00004651"/>
    </source>
</evidence>
<dbReference type="SUPFAM" id="SSF103473">
    <property type="entry name" value="MFS general substrate transporter"/>
    <property type="match status" value="1"/>
</dbReference>
<keyword evidence="5 7" id="KW-0472">Membrane</keyword>
<feature type="transmembrane region" description="Helical" evidence="7">
    <location>
        <begin position="237"/>
        <end position="255"/>
    </location>
</feature>
<evidence type="ECO:0000313" key="10">
    <source>
        <dbReference type="EMBL" id="QTZ94744.1"/>
    </source>
</evidence>
<dbReference type="Gene3D" id="1.20.1720.10">
    <property type="entry name" value="Multidrug resistance protein D"/>
    <property type="match status" value="1"/>
</dbReference>
<feature type="transmembrane region" description="Helical" evidence="7">
    <location>
        <begin position="210"/>
        <end position="231"/>
    </location>
</feature>
<dbReference type="OrthoDB" id="8878955at2"/>
<keyword evidence="4 7" id="KW-1133">Transmembrane helix</keyword>
<feature type="domain" description="Major facilitator superfamily (MFS) profile" evidence="8">
    <location>
        <begin position="24"/>
        <end position="464"/>
    </location>
</feature>
<dbReference type="GO" id="GO:0046677">
    <property type="term" value="P:response to antibiotic"/>
    <property type="evidence" value="ECO:0007669"/>
    <property type="project" value="UniProtKB-KW"/>
</dbReference>
<evidence type="ECO:0000256" key="6">
    <source>
        <dbReference type="ARBA" id="ARBA00023251"/>
    </source>
</evidence>
<feature type="transmembrane region" description="Helical" evidence="7">
    <location>
        <begin position="316"/>
        <end position="338"/>
    </location>
</feature>
<dbReference type="EMBL" id="CP072931">
    <property type="protein sequence ID" value="QTZ94744.1"/>
    <property type="molecule type" value="Genomic_DNA"/>
</dbReference>
<dbReference type="InterPro" id="IPR036259">
    <property type="entry name" value="MFS_trans_sf"/>
</dbReference>
<accession>J2K6C8</accession>
<dbReference type="PANTHER" id="PTHR42718:SF9">
    <property type="entry name" value="MAJOR FACILITATOR SUPERFAMILY MULTIDRUG TRANSPORTER MFSC"/>
    <property type="match status" value="1"/>
</dbReference>
<evidence type="ECO:0000256" key="7">
    <source>
        <dbReference type="SAM" id="Phobius"/>
    </source>
</evidence>
<gene>
    <name evidence="10" type="ORF">SU9_027575</name>
    <name evidence="9" type="ORF">SU9_04006</name>
</gene>
<dbReference type="RefSeq" id="WP_006602383.1">
    <property type="nucleotide sequence ID" value="NZ_CP072931.1"/>
</dbReference>
<dbReference type="KEGG" id="sauh:SU9_027575"/>
<feature type="transmembrane region" description="Helical" evidence="7">
    <location>
        <begin position="440"/>
        <end position="460"/>
    </location>
</feature>
<evidence type="ECO:0000256" key="4">
    <source>
        <dbReference type="ARBA" id="ARBA00022989"/>
    </source>
</evidence>
<dbReference type="GO" id="GO:0022857">
    <property type="term" value="F:transmembrane transporter activity"/>
    <property type="evidence" value="ECO:0007669"/>
    <property type="project" value="InterPro"/>
</dbReference>
<dbReference type="PROSITE" id="PS50850">
    <property type="entry name" value="MFS"/>
    <property type="match status" value="1"/>
</dbReference>
<feature type="transmembrane region" description="Helical" evidence="7">
    <location>
        <begin position="345"/>
        <end position="364"/>
    </location>
</feature>
<dbReference type="AlphaFoldDB" id="J2K6C8"/>
<name>J2K6C8_9ACTN</name>
<keyword evidence="3 7" id="KW-0812">Transmembrane</keyword>
<organism evidence="9">
    <name type="scientific">Streptomyces auratus AGR0001</name>
    <dbReference type="NCBI Taxonomy" id="1160718"/>
    <lineage>
        <taxon>Bacteria</taxon>
        <taxon>Bacillati</taxon>
        <taxon>Actinomycetota</taxon>
        <taxon>Actinomycetes</taxon>
        <taxon>Kitasatosporales</taxon>
        <taxon>Streptomycetaceae</taxon>
        <taxon>Streptomyces</taxon>
    </lineage>
</organism>
<protein>
    <submittedName>
        <fullName evidence="10">MFS transporter</fullName>
    </submittedName>
    <submittedName>
        <fullName evidence="9">Major facilitator transporter</fullName>
    </submittedName>
</protein>
<reference evidence="10" key="2">
    <citation type="submission" date="2021-04" db="EMBL/GenBank/DDBJ databases">
        <authorList>
            <person name="Wen M.-L."/>
            <person name="Han X.-L."/>
            <person name="Xiong J."/>
        </authorList>
    </citation>
    <scope>NUCLEOTIDE SEQUENCE</scope>
    <source>
        <strain evidence="10">AGR0001</strain>
    </source>
</reference>
<feature type="transmembrane region" description="Helical" evidence="7">
    <location>
        <begin position="57"/>
        <end position="77"/>
    </location>
</feature>